<evidence type="ECO:0000313" key="2">
    <source>
        <dbReference type="EMBL" id="ACC42851.1"/>
    </source>
</evidence>
<feature type="domain" description="DNA primase/polymerase bifunctional N-terminal" evidence="1">
    <location>
        <begin position="21"/>
        <end position="183"/>
    </location>
</feature>
<proteinExistence type="predicted"/>
<dbReference type="STRING" id="216594.MMAR_4444"/>
<gene>
    <name evidence="2" type="ordered locus">MMAR_4444</name>
</gene>
<name>B2HDG7_MYCMM</name>
<dbReference type="SUPFAM" id="SSF56747">
    <property type="entry name" value="Prim-pol domain"/>
    <property type="match status" value="1"/>
</dbReference>
<organism evidence="2 3">
    <name type="scientific">Mycobacterium marinum (strain ATCC BAA-535 / M)</name>
    <dbReference type="NCBI Taxonomy" id="216594"/>
    <lineage>
        <taxon>Bacteria</taxon>
        <taxon>Bacillati</taxon>
        <taxon>Actinomycetota</taxon>
        <taxon>Actinomycetes</taxon>
        <taxon>Mycobacteriales</taxon>
        <taxon>Mycobacteriaceae</taxon>
        <taxon>Mycobacterium</taxon>
        <taxon>Mycobacterium ulcerans group</taxon>
    </lineage>
</organism>
<accession>B2HDG7</accession>
<reference evidence="2 3" key="1">
    <citation type="journal article" date="2008" name="Genome Res.">
        <title>Insights from the complete genome sequence of Mycobacterium marinum on the evolution of Mycobacterium tuberculosis.</title>
        <authorList>
            <person name="Stinear T.P."/>
            <person name="Seemann T."/>
            <person name="Harrison P.F."/>
            <person name="Jenkin G.A."/>
            <person name="Davies J.K."/>
            <person name="Johnson P.D."/>
            <person name="Abdellah Z."/>
            <person name="Arrowsmith C."/>
            <person name="Chillingworth T."/>
            <person name="Churcher C."/>
            <person name="Clarke K."/>
            <person name="Cronin A."/>
            <person name="Davis P."/>
            <person name="Goodhead I."/>
            <person name="Holroyd N."/>
            <person name="Jagels K."/>
            <person name="Lord A."/>
            <person name="Moule S."/>
            <person name="Mungall K."/>
            <person name="Norbertczak H."/>
            <person name="Quail M.A."/>
            <person name="Rabbinowitsch E."/>
            <person name="Walker D."/>
            <person name="White B."/>
            <person name="Whitehead S."/>
            <person name="Small P.L."/>
            <person name="Brosch R."/>
            <person name="Ramakrishnan L."/>
            <person name="Fischbach M.A."/>
            <person name="Parkhill J."/>
            <person name="Cole S.T."/>
        </authorList>
    </citation>
    <scope>NUCLEOTIDE SEQUENCE [LARGE SCALE GENOMIC DNA]</scope>
    <source>
        <strain evidence="3">ATCC BAA-535 / M</strain>
    </source>
</reference>
<dbReference type="HOGENOM" id="CLU_688530_0_0_11"/>
<dbReference type="OrthoDB" id="3171622at2"/>
<dbReference type="InterPro" id="IPR027417">
    <property type="entry name" value="P-loop_NTPase"/>
</dbReference>
<evidence type="ECO:0000313" key="3">
    <source>
        <dbReference type="Proteomes" id="UP000001190"/>
    </source>
</evidence>
<sequence length="400" mass="42944">MSVGSPVGLPDVSGLSNADAAETYAKAGLHVIPVKPGTKNPGSYLGRGWPARATDDLEVVREWWRRWPDAGIAVHVGGCGLVVVDVDVPENVPDSLWVLLESAAFRSTTTDADSKRGYYFYRLRRGELFGCGLGRLKPPKGKRWGEVKCYGGAVVLGPTEHPREGGRYATAPGGTLSYLPAEIADGLNAPDTDRAEAVTPGELAARVKAFLETNIDNDAPHALAPICRSFDPSPTNRHPTMWDALCWAMREAKAGRFPARDAAIALRARWTDAIGGQYRGGDPDEFDRMLRDAVAVADADGTREELAARAHRFTDLATGIAALAGIDGWAPTVANATRATSRFRLVSARELGQPIKPMRWLVRGIWPERSAGVLGGDKKALKTWNLQAIALAVATGYAPS</sequence>
<dbReference type="SMART" id="SM00943">
    <property type="entry name" value="Prim-Pol"/>
    <property type="match status" value="1"/>
</dbReference>
<dbReference type="AlphaFoldDB" id="B2HDG7"/>
<dbReference type="CDD" id="cd04859">
    <property type="entry name" value="Prim_Pol"/>
    <property type="match status" value="1"/>
</dbReference>
<dbReference type="eggNOG" id="ENOG5030IEH">
    <property type="taxonomic scope" value="Bacteria"/>
</dbReference>
<dbReference type="KEGG" id="mmi:MMAR_4444"/>
<dbReference type="EMBL" id="CP000854">
    <property type="protein sequence ID" value="ACC42851.1"/>
    <property type="molecule type" value="Genomic_DNA"/>
</dbReference>
<dbReference type="Proteomes" id="UP000001190">
    <property type="component" value="Chromosome"/>
</dbReference>
<keyword evidence="3" id="KW-1185">Reference proteome</keyword>
<dbReference type="InterPro" id="IPR015330">
    <property type="entry name" value="DNA_primase/pol_bifunc_N"/>
</dbReference>
<evidence type="ECO:0000259" key="1">
    <source>
        <dbReference type="SMART" id="SM00943"/>
    </source>
</evidence>
<dbReference type="Pfam" id="PF09250">
    <property type="entry name" value="Prim-Pol"/>
    <property type="match status" value="1"/>
</dbReference>
<protein>
    <recommendedName>
        <fullName evidence="1">DNA primase/polymerase bifunctional N-terminal domain-containing protein</fullName>
    </recommendedName>
</protein>
<dbReference type="Pfam" id="PF13481">
    <property type="entry name" value="AAA_25"/>
    <property type="match status" value="1"/>
</dbReference>
<dbReference type="Gene3D" id="3.40.50.300">
    <property type="entry name" value="P-loop containing nucleotide triphosphate hydrolases"/>
    <property type="match status" value="1"/>
</dbReference>